<sequence length="202" mass="21947">MITPPDRIRNRIPGLLTRALPIYLIPFLLGGNATRSLYCILVTVASMASDVIPVPVTAFVPIVLVQLTGLMGPEKLGSAFMNLEVLTASTLFVIVIAGDQTPVFSRVALRLLCTVGFQAPLLFACLMAATLLSTLLVPSGFVVVLSTIFVERFMSTVEEDLWGADLQRWSRASRARYSSDTTDHSGDTSAKTGFRQKARMHS</sequence>
<dbReference type="AlphaFoldDB" id="B7PH78"/>
<dbReference type="VEuPathDB" id="VectorBase:ISCI004259"/>
<feature type="transmembrane region" description="Helical" evidence="2">
    <location>
        <begin position="51"/>
        <end position="72"/>
    </location>
</feature>
<accession>B7PH78</accession>
<dbReference type="EMBL" id="ABJB010110225">
    <property type="status" value="NOT_ANNOTATED_CDS"/>
    <property type="molecule type" value="Genomic_DNA"/>
</dbReference>
<keyword evidence="2" id="KW-1133">Transmembrane helix</keyword>
<keyword evidence="5" id="KW-1185">Reference proteome</keyword>
<protein>
    <submittedName>
        <fullName evidence="3 4">Uncharacterized protein</fullName>
    </submittedName>
</protein>
<dbReference type="VEuPathDB" id="VectorBase:ISCP_005249"/>
<evidence type="ECO:0000313" key="3">
    <source>
        <dbReference type="EMBL" id="EEC05950.1"/>
    </source>
</evidence>
<organism>
    <name type="scientific">Ixodes scapularis</name>
    <name type="common">Black-legged tick</name>
    <name type="synonym">Deer tick</name>
    <dbReference type="NCBI Taxonomy" id="6945"/>
    <lineage>
        <taxon>Eukaryota</taxon>
        <taxon>Metazoa</taxon>
        <taxon>Ecdysozoa</taxon>
        <taxon>Arthropoda</taxon>
        <taxon>Chelicerata</taxon>
        <taxon>Arachnida</taxon>
        <taxon>Acari</taxon>
        <taxon>Parasitiformes</taxon>
        <taxon>Ixodida</taxon>
        <taxon>Ixodoidea</taxon>
        <taxon>Ixodidae</taxon>
        <taxon>Ixodinae</taxon>
        <taxon>Ixodes</taxon>
    </lineage>
</organism>
<feature type="transmembrane region" description="Helical" evidence="2">
    <location>
        <begin position="117"/>
        <end position="145"/>
    </location>
</feature>
<evidence type="ECO:0000256" key="2">
    <source>
        <dbReference type="SAM" id="Phobius"/>
    </source>
</evidence>
<evidence type="ECO:0000313" key="5">
    <source>
        <dbReference type="Proteomes" id="UP000001555"/>
    </source>
</evidence>
<gene>
    <name evidence="3" type="ORF">IscW_ISCW004259</name>
</gene>
<dbReference type="Proteomes" id="UP000001555">
    <property type="component" value="Unassembled WGS sequence"/>
</dbReference>
<feature type="region of interest" description="Disordered" evidence="1">
    <location>
        <begin position="178"/>
        <end position="202"/>
    </location>
</feature>
<feature type="transmembrane region" description="Helical" evidence="2">
    <location>
        <begin position="79"/>
        <end position="97"/>
    </location>
</feature>
<dbReference type="PaxDb" id="6945-B7PH78"/>
<reference evidence="4" key="2">
    <citation type="submission" date="2020-05" db="UniProtKB">
        <authorList>
            <consortium name="EnsemblMetazoa"/>
        </authorList>
    </citation>
    <scope>IDENTIFICATION</scope>
    <source>
        <strain evidence="4">wikel</strain>
    </source>
</reference>
<dbReference type="EMBL" id="DS711524">
    <property type="protein sequence ID" value="EEC05950.1"/>
    <property type="molecule type" value="Genomic_DNA"/>
</dbReference>
<dbReference type="EMBL" id="ABJB010678437">
    <property type="status" value="NOT_ANNOTATED_CDS"/>
    <property type="molecule type" value="Genomic_DNA"/>
</dbReference>
<name>B7PH78_IXOSC</name>
<feature type="transmembrane region" description="Helical" evidence="2">
    <location>
        <begin position="20"/>
        <end position="45"/>
    </location>
</feature>
<dbReference type="InParanoid" id="B7PH78"/>
<dbReference type="VEuPathDB" id="VectorBase:ISCW004259"/>
<dbReference type="EnsemblMetazoa" id="ISCW004259-RA">
    <property type="protein sequence ID" value="ISCW004259-PA"/>
    <property type="gene ID" value="ISCW004259"/>
</dbReference>
<keyword evidence="2" id="KW-0812">Transmembrane</keyword>
<dbReference type="HOGENOM" id="CLU_1355992_0_0_1"/>
<reference evidence="3 5" key="1">
    <citation type="submission" date="2008-03" db="EMBL/GenBank/DDBJ databases">
        <title>Annotation of Ixodes scapularis.</title>
        <authorList>
            <consortium name="Ixodes scapularis Genome Project Consortium"/>
            <person name="Caler E."/>
            <person name="Hannick L.I."/>
            <person name="Bidwell S."/>
            <person name="Joardar V."/>
            <person name="Thiagarajan M."/>
            <person name="Amedeo P."/>
            <person name="Galinsky K.J."/>
            <person name="Schobel S."/>
            <person name="Inman J."/>
            <person name="Hostetler J."/>
            <person name="Miller J."/>
            <person name="Hammond M."/>
            <person name="Megy K."/>
            <person name="Lawson D."/>
            <person name="Kodira C."/>
            <person name="Sutton G."/>
            <person name="Meyer J."/>
            <person name="Hill C.A."/>
            <person name="Birren B."/>
            <person name="Nene V."/>
            <person name="Collins F."/>
            <person name="Alarcon-Chaidez F."/>
            <person name="Wikel S."/>
            <person name="Strausberg R."/>
        </authorList>
    </citation>
    <scope>NUCLEOTIDE SEQUENCE [LARGE SCALE GENOMIC DNA]</scope>
    <source>
        <strain evidence="5">Wikel</strain>
        <strain evidence="3">Wikel colony</strain>
    </source>
</reference>
<evidence type="ECO:0000256" key="1">
    <source>
        <dbReference type="SAM" id="MobiDB-lite"/>
    </source>
</evidence>
<proteinExistence type="predicted"/>
<evidence type="ECO:0000313" key="4">
    <source>
        <dbReference type="EnsemblMetazoa" id="ISCW004259-PA"/>
    </source>
</evidence>
<keyword evidence="2" id="KW-0472">Membrane</keyword>